<dbReference type="CDD" id="cd00060">
    <property type="entry name" value="FHA"/>
    <property type="match status" value="1"/>
</dbReference>
<keyword evidence="4" id="KW-1185">Reference proteome</keyword>
<dbReference type="InterPro" id="IPR000253">
    <property type="entry name" value="FHA_dom"/>
</dbReference>
<dbReference type="STRING" id="2052828.ATO67_10675"/>
<evidence type="ECO:0000259" key="2">
    <source>
        <dbReference type="PROSITE" id="PS50006"/>
    </source>
</evidence>
<feature type="domain" description="FHA" evidence="2">
    <location>
        <begin position="26"/>
        <end position="76"/>
    </location>
</feature>
<evidence type="ECO:0000256" key="1">
    <source>
        <dbReference type="SAM" id="MobiDB-lite"/>
    </source>
</evidence>
<comment type="caution">
    <text evidence="3">The sequence shown here is derived from an EMBL/GenBank/DDBJ whole genome shotgun (WGS) entry which is preliminary data.</text>
</comment>
<dbReference type="Pfam" id="PF00498">
    <property type="entry name" value="FHA"/>
    <property type="match status" value="1"/>
</dbReference>
<gene>
    <name evidence="3" type="ORF">ATO67_10675</name>
</gene>
<name>A0A135P0X3_9HYPH</name>
<dbReference type="SUPFAM" id="SSF49879">
    <property type="entry name" value="SMAD/FHA domain"/>
    <property type="match status" value="1"/>
</dbReference>
<dbReference type="Proteomes" id="UP000070498">
    <property type="component" value="Unassembled WGS sequence"/>
</dbReference>
<reference evidence="3 4" key="1">
    <citation type="submission" date="2015-11" db="EMBL/GenBank/DDBJ databases">
        <title>Draft genome sequence of Agrobacterium sp. R89-1.</title>
        <authorList>
            <person name="Zahradnik J."/>
            <person name="Kyslikova E."/>
            <person name="Palyzova A."/>
            <person name="Kyslik P."/>
        </authorList>
    </citation>
    <scope>NUCLEOTIDE SEQUENCE [LARGE SCALE GENOMIC DNA]</scope>
    <source>
        <strain evidence="3 4">R89-1</strain>
    </source>
</reference>
<sequence>MKLILKEKQVNGSAKPTLWSFEQGRRVIGRSTDCDWQVNDDARRVSKQHCTLSCDREGFSITDQSANGTQVDGRLLLEGETVRLQNGSQIGIGGQTFDVIISGEAELEYGDPESSLRVSDEHMTISAILADIAPNGRSARGVIAGGASNDDWPDTAPDLTGKKTKSISRNVEVGWNAPPSTAGVGTVLPTDWNEEPVESSKHEHTDAMNIPVLVSRPKKKAPVEDFDAVFMGGDDEEAEIEPAAAVVPGTSDPIDDLLLEMEKESAECLSILDIDQTAIGAETHETSPRARLEGLIRQQRLLASSLEILIRTCTQKLEPRLIEAKADAQNDWRDKIARKEWGALVQRTDYWSTFKKHFEEDGRQLSVREFLQRAARGEAAPDEALQTDTKGVSRQNEA</sequence>
<accession>A0A135P0X3</accession>
<feature type="compositionally biased region" description="Polar residues" evidence="1">
    <location>
        <begin position="386"/>
        <end position="398"/>
    </location>
</feature>
<dbReference type="RefSeq" id="WP_067648189.1">
    <property type="nucleotide sequence ID" value="NZ_KQ961027.1"/>
</dbReference>
<dbReference type="AlphaFoldDB" id="A0A135P0X3"/>
<evidence type="ECO:0000313" key="4">
    <source>
        <dbReference type="Proteomes" id="UP000070498"/>
    </source>
</evidence>
<organism evidence="3 4">
    <name type="scientific">Agrobacterium bohemicum</name>
    <dbReference type="NCBI Taxonomy" id="2052828"/>
    <lineage>
        <taxon>Bacteria</taxon>
        <taxon>Pseudomonadati</taxon>
        <taxon>Pseudomonadota</taxon>
        <taxon>Alphaproteobacteria</taxon>
        <taxon>Hyphomicrobiales</taxon>
        <taxon>Rhizobiaceae</taxon>
        <taxon>Rhizobium/Agrobacterium group</taxon>
        <taxon>Agrobacterium</taxon>
    </lineage>
</organism>
<dbReference type="Gene3D" id="2.60.200.20">
    <property type="match status" value="1"/>
</dbReference>
<dbReference type="InterPro" id="IPR008984">
    <property type="entry name" value="SMAD_FHA_dom_sf"/>
</dbReference>
<dbReference type="EMBL" id="LNUW01000035">
    <property type="protein sequence ID" value="KXG85073.1"/>
    <property type="molecule type" value="Genomic_DNA"/>
</dbReference>
<proteinExistence type="predicted"/>
<dbReference type="SMART" id="SM00240">
    <property type="entry name" value="FHA"/>
    <property type="match status" value="1"/>
</dbReference>
<protein>
    <submittedName>
        <fullName evidence="3">Forkhead-associated protein</fullName>
    </submittedName>
</protein>
<dbReference type="PROSITE" id="PS50006">
    <property type="entry name" value="FHA_DOMAIN"/>
    <property type="match status" value="1"/>
</dbReference>
<feature type="region of interest" description="Disordered" evidence="1">
    <location>
        <begin position="376"/>
        <end position="398"/>
    </location>
</feature>
<evidence type="ECO:0000313" key="3">
    <source>
        <dbReference type="EMBL" id="KXG85073.1"/>
    </source>
</evidence>